<dbReference type="OrthoDB" id="3194584at2759"/>
<organism evidence="2 3">
    <name type="scientific">Dentipellis fragilis</name>
    <dbReference type="NCBI Taxonomy" id="205917"/>
    <lineage>
        <taxon>Eukaryota</taxon>
        <taxon>Fungi</taxon>
        <taxon>Dikarya</taxon>
        <taxon>Basidiomycota</taxon>
        <taxon>Agaricomycotina</taxon>
        <taxon>Agaricomycetes</taxon>
        <taxon>Russulales</taxon>
        <taxon>Hericiaceae</taxon>
        <taxon>Dentipellis</taxon>
    </lineage>
</organism>
<comment type="caution">
    <text evidence="2">The sequence shown here is derived from an EMBL/GenBank/DDBJ whole genome shotgun (WGS) entry which is preliminary data.</text>
</comment>
<feature type="compositionally biased region" description="Basic and acidic residues" evidence="1">
    <location>
        <begin position="231"/>
        <end position="244"/>
    </location>
</feature>
<reference evidence="2 3" key="1">
    <citation type="submission" date="2019-02" db="EMBL/GenBank/DDBJ databases">
        <title>Genome sequencing of the rare red list fungi Dentipellis fragilis.</title>
        <authorList>
            <person name="Buettner E."/>
            <person name="Kellner H."/>
        </authorList>
    </citation>
    <scope>NUCLEOTIDE SEQUENCE [LARGE SCALE GENOMIC DNA]</scope>
    <source>
        <strain evidence="2 3">DSM 105465</strain>
    </source>
</reference>
<dbReference type="STRING" id="205917.A0A4Y9Z8R8"/>
<proteinExistence type="predicted"/>
<sequence>MQSNLPRQNSDVFATLINSLAVQQNTAGFSQNHQLLAALLSQNSQALGGNIPSSTSWPGPQQSASGPFPNLNGIQNAMLSGMNPTQNSQQNDTGAFPGSIFSDALQLSTPVGQSPNDEDILVTALHACSSNGLNYKQAINKLHGVNNHAANLWKDYYLEHKFHIDQLVSQLSEGSAKSVKKPSYFASETPEPSGSAPPRVGSGIKVERVPRRESYPQPSTSRRKGTEDEDFVGHRDDEQKEPPSREPSPPVSQEDARHGDKFTRADYDYFVKYLSWELHHDPGQTRHNLIVKLAINSPRHSQSSWSTYWNKNQIADKLWKAAKSRKKAIDRRPDPAGRDDEDEPQEIRGGEDTEYTSTADSSDLPSTDDEAQMGRFGESFNEVDMRVIARWIAGHSDWASTSHKDRWLPFSQKYPQRSFKSWAEYYRRNEEGLLALARRYRRRQRRRLQQEQRGRPSWAQPPRKRKSEGVDDADGTSSGAQHKRSRGD</sequence>
<keyword evidence="3" id="KW-1185">Reference proteome</keyword>
<evidence type="ECO:0000313" key="3">
    <source>
        <dbReference type="Proteomes" id="UP000298327"/>
    </source>
</evidence>
<accession>A0A4Y9Z8R8</accession>
<gene>
    <name evidence="2" type="ORF">EVG20_g2073</name>
</gene>
<name>A0A4Y9Z8R8_9AGAM</name>
<dbReference type="EMBL" id="SEOQ01000075">
    <property type="protein sequence ID" value="TFY70932.1"/>
    <property type="molecule type" value="Genomic_DNA"/>
</dbReference>
<feature type="region of interest" description="Disordered" evidence="1">
    <location>
        <begin position="443"/>
        <end position="488"/>
    </location>
</feature>
<dbReference type="Proteomes" id="UP000298327">
    <property type="component" value="Unassembled WGS sequence"/>
</dbReference>
<evidence type="ECO:0000313" key="2">
    <source>
        <dbReference type="EMBL" id="TFY70932.1"/>
    </source>
</evidence>
<dbReference type="AlphaFoldDB" id="A0A4Y9Z8R8"/>
<evidence type="ECO:0000256" key="1">
    <source>
        <dbReference type="SAM" id="MobiDB-lite"/>
    </source>
</evidence>
<protein>
    <submittedName>
        <fullName evidence="2">Uncharacterized protein</fullName>
    </submittedName>
</protein>
<feature type="compositionally biased region" description="Basic and acidic residues" evidence="1">
    <location>
        <begin position="205"/>
        <end position="214"/>
    </location>
</feature>
<feature type="region of interest" description="Disordered" evidence="1">
    <location>
        <begin position="325"/>
        <end position="372"/>
    </location>
</feature>
<feature type="compositionally biased region" description="Polar residues" evidence="1">
    <location>
        <begin position="355"/>
        <end position="365"/>
    </location>
</feature>
<feature type="region of interest" description="Disordered" evidence="1">
    <location>
        <begin position="182"/>
        <end position="260"/>
    </location>
</feature>